<dbReference type="EMBL" id="JAUJEB010000001">
    <property type="protein sequence ID" value="MDN5212856.1"/>
    <property type="molecule type" value="Genomic_DNA"/>
</dbReference>
<name>A0ABT8L8Y9_9BACT</name>
<sequence>MFGRLEKFFKPIFLVLVLFATSGTNVSAQTGGADDYAFFLYNFARYSEVAVERDQFTFVIVGNEAVANNLRRIGQSKKIKGKTILVQEYDALDEIGTPQIVFVSSSEDDNLPKIFEMTKDKSVIVITEKSYKSNFDQCVNCETI</sequence>
<reference evidence="2" key="1">
    <citation type="submission" date="2023-06" db="EMBL/GenBank/DDBJ databases">
        <title>Genomic of Agaribacillus aureum.</title>
        <authorList>
            <person name="Wang G."/>
        </authorList>
    </citation>
    <scope>NUCLEOTIDE SEQUENCE</scope>
    <source>
        <strain evidence="2">BMA12</strain>
    </source>
</reference>
<evidence type="ECO:0000256" key="1">
    <source>
        <dbReference type="SAM" id="SignalP"/>
    </source>
</evidence>
<proteinExistence type="predicted"/>
<feature type="signal peptide" evidence="1">
    <location>
        <begin position="1"/>
        <end position="28"/>
    </location>
</feature>
<comment type="caution">
    <text evidence="2">The sequence shown here is derived from an EMBL/GenBank/DDBJ whole genome shotgun (WGS) entry which is preliminary data.</text>
</comment>
<protein>
    <submittedName>
        <fullName evidence="2">YfiR family protein</fullName>
    </submittedName>
</protein>
<feature type="chain" id="PRO_5046666015" evidence="1">
    <location>
        <begin position="29"/>
        <end position="144"/>
    </location>
</feature>
<evidence type="ECO:0000313" key="2">
    <source>
        <dbReference type="EMBL" id="MDN5212856.1"/>
    </source>
</evidence>
<dbReference type="Proteomes" id="UP001172083">
    <property type="component" value="Unassembled WGS sequence"/>
</dbReference>
<evidence type="ECO:0000313" key="3">
    <source>
        <dbReference type="Proteomes" id="UP001172083"/>
    </source>
</evidence>
<dbReference type="Pfam" id="PF13689">
    <property type="entry name" value="DUF4154"/>
    <property type="match status" value="1"/>
</dbReference>
<accession>A0ABT8L8Y9</accession>
<gene>
    <name evidence="2" type="ORF">QQ020_12395</name>
</gene>
<keyword evidence="1" id="KW-0732">Signal</keyword>
<keyword evidence="3" id="KW-1185">Reference proteome</keyword>
<organism evidence="2 3">
    <name type="scientific">Agaribacillus aureus</name>
    <dbReference type="NCBI Taxonomy" id="3051825"/>
    <lineage>
        <taxon>Bacteria</taxon>
        <taxon>Pseudomonadati</taxon>
        <taxon>Bacteroidota</taxon>
        <taxon>Cytophagia</taxon>
        <taxon>Cytophagales</taxon>
        <taxon>Splendidivirgaceae</taxon>
        <taxon>Agaribacillus</taxon>
    </lineage>
</organism>
<dbReference type="RefSeq" id="WP_346758173.1">
    <property type="nucleotide sequence ID" value="NZ_JAUJEB010000001.1"/>
</dbReference>
<dbReference type="InterPro" id="IPR025293">
    <property type="entry name" value="YfiR/HmsC-like"/>
</dbReference>